<proteinExistence type="predicted"/>
<accession>A0ABQ5KNJ8</accession>
<dbReference type="EMBL" id="BQXS01010301">
    <property type="protein sequence ID" value="GKT33526.1"/>
    <property type="molecule type" value="Genomic_DNA"/>
</dbReference>
<organism evidence="1 2">
    <name type="scientific">Aduncisulcus paluster</name>
    <dbReference type="NCBI Taxonomy" id="2918883"/>
    <lineage>
        <taxon>Eukaryota</taxon>
        <taxon>Metamonada</taxon>
        <taxon>Carpediemonas-like organisms</taxon>
        <taxon>Aduncisulcus</taxon>
    </lineage>
</organism>
<reference evidence="1" key="1">
    <citation type="submission" date="2022-03" db="EMBL/GenBank/DDBJ databases">
        <title>Draft genome sequence of Aduncisulcus paluster, a free-living microaerophilic Fornicata.</title>
        <authorList>
            <person name="Yuyama I."/>
            <person name="Kume K."/>
            <person name="Tamura T."/>
            <person name="Inagaki Y."/>
            <person name="Hashimoto T."/>
        </authorList>
    </citation>
    <scope>NUCLEOTIDE SEQUENCE</scope>
    <source>
        <strain evidence="1">NY0171</strain>
    </source>
</reference>
<comment type="caution">
    <text evidence="1">The sequence shown here is derived from an EMBL/GenBank/DDBJ whole genome shotgun (WGS) entry which is preliminary data.</text>
</comment>
<sequence>MLHEVCKKPPYLARYGSFQFRKFTQELESYRAMKGDAPLFVLIQQDVRSIYESVCQCKLVNPEEATDQERLKANEVEFLTKVRSHFGRKTALDT</sequence>
<keyword evidence="2" id="KW-1185">Reference proteome</keyword>
<feature type="non-terminal residue" evidence="1">
    <location>
        <position position="94"/>
    </location>
</feature>
<gene>
    <name evidence="1" type="ORF">ADUPG1_007402</name>
</gene>
<evidence type="ECO:0000313" key="2">
    <source>
        <dbReference type="Proteomes" id="UP001057375"/>
    </source>
</evidence>
<name>A0ABQ5KNJ8_9EUKA</name>
<dbReference type="Proteomes" id="UP001057375">
    <property type="component" value="Unassembled WGS sequence"/>
</dbReference>
<evidence type="ECO:0000313" key="1">
    <source>
        <dbReference type="EMBL" id="GKT33526.1"/>
    </source>
</evidence>
<protein>
    <submittedName>
        <fullName evidence="1">Uncharacterized protein</fullName>
    </submittedName>
</protein>